<dbReference type="RefSeq" id="WP_136988938.1">
    <property type="nucleotide sequence ID" value="NZ_SZPQ01000004.1"/>
</dbReference>
<name>A0ABY2SQ19_9HYPH</name>
<evidence type="ECO:0000256" key="4">
    <source>
        <dbReference type="ARBA" id="ARBA00023277"/>
    </source>
</evidence>
<dbReference type="PANTHER" id="PTHR10091:SF0">
    <property type="entry name" value="GALACTOSE MUTAROTASE"/>
    <property type="match status" value="1"/>
</dbReference>
<evidence type="ECO:0000313" key="6">
    <source>
        <dbReference type="EMBL" id="TKI07387.1"/>
    </source>
</evidence>
<evidence type="ECO:0000256" key="1">
    <source>
        <dbReference type="ARBA" id="ARBA00005028"/>
    </source>
</evidence>
<protein>
    <recommendedName>
        <fullName evidence="5">Aldose 1-epimerase</fullName>
        <ecNumber evidence="5">5.1.3.3</ecNumber>
    </recommendedName>
</protein>
<keyword evidence="3 5" id="KW-0413">Isomerase</keyword>
<evidence type="ECO:0000313" key="7">
    <source>
        <dbReference type="Proteomes" id="UP000305202"/>
    </source>
</evidence>
<reference evidence="6 7" key="1">
    <citation type="submission" date="2019-04" db="EMBL/GenBank/DDBJ databases">
        <authorList>
            <person name="Li M."/>
            <person name="Gao C."/>
        </authorList>
    </citation>
    <scope>NUCLEOTIDE SEQUENCE [LARGE SCALE GENOMIC DNA]</scope>
    <source>
        <strain evidence="6 7">BGMRC 2031</strain>
    </source>
</reference>
<dbReference type="InterPro" id="IPR011013">
    <property type="entry name" value="Gal_mutarotase_sf_dom"/>
</dbReference>
<dbReference type="InterPro" id="IPR015443">
    <property type="entry name" value="Aldose_1-epimerase"/>
</dbReference>
<organism evidence="6 7">
    <name type="scientific">Martelella alba</name>
    <dbReference type="NCBI Taxonomy" id="2590451"/>
    <lineage>
        <taxon>Bacteria</taxon>
        <taxon>Pseudomonadati</taxon>
        <taxon>Pseudomonadota</taxon>
        <taxon>Alphaproteobacteria</taxon>
        <taxon>Hyphomicrobiales</taxon>
        <taxon>Aurantimonadaceae</taxon>
        <taxon>Martelella</taxon>
    </lineage>
</organism>
<dbReference type="SUPFAM" id="SSF74650">
    <property type="entry name" value="Galactose mutarotase-like"/>
    <property type="match status" value="1"/>
</dbReference>
<dbReference type="InterPro" id="IPR008183">
    <property type="entry name" value="Aldose_1/G6P_1-epimerase"/>
</dbReference>
<dbReference type="Proteomes" id="UP000305202">
    <property type="component" value="Unassembled WGS sequence"/>
</dbReference>
<dbReference type="PANTHER" id="PTHR10091">
    <property type="entry name" value="ALDOSE-1-EPIMERASE"/>
    <property type="match status" value="1"/>
</dbReference>
<dbReference type="InterPro" id="IPR013458">
    <property type="entry name" value="Ald_epimerase_bac"/>
</dbReference>
<keyword evidence="4 5" id="KW-0119">Carbohydrate metabolism</keyword>
<dbReference type="InterPro" id="IPR014718">
    <property type="entry name" value="GH-type_carb-bd"/>
</dbReference>
<evidence type="ECO:0000256" key="3">
    <source>
        <dbReference type="ARBA" id="ARBA00023235"/>
    </source>
</evidence>
<dbReference type="InterPro" id="IPR047215">
    <property type="entry name" value="Galactose_mutarotase-like"/>
</dbReference>
<evidence type="ECO:0000256" key="5">
    <source>
        <dbReference type="PIRNR" id="PIRNR005096"/>
    </source>
</evidence>
<accession>A0ABY2SQ19</accession>
<comment type="catalytic activity">
    <reaction evidence="5">
        <text>alpha-D-glucose = beta-D-glucose</text>
        <dbReference type="Rhea" id="RHEA:10264"/>
        <dbReference type="ChEBI" id="CHEBI:15903"/>
        <dbReference type="ChEBI" id="CHEBI:17925"/>
        <dbReference type="EC" id="5.1.3.3"/>
    </reaction>
</comment>
<dbReference type="Gene3D" id="2.70.98.10">
    <property type="match status" value="1"/>
</dbReference>
<dbReference type="NCBIfam" id="NF008277">
    <property type="entry name" value="PRK11055.1"/>
    <property type="match status" value="1"/>
</dbReference>
<proteinExistence type="inferred from homology"/>
<dbReference type="EC" id="5.1.3.3" evidence="5"/>
<dbReference type="Pfam" id="PF01263">
    <property type="entry name" value="Aldose_epim"/>
    <property type="match status" value="1"/>
</dbReference>
<sequence length="348" mass="38813">MLKEYESGTAPDGQPFNCVTLGFETGLQISLMDWGATWLSCQMPLKSGARREVLLGCPTPAEYPQQSAYLGATVGRYANRIANAVIERDDQTWKLNANQGEHQLHGGAEGFHARRWECVEHTRTSVLYRLFSADGDQGFPGNLTAMVRYTVREDNSVVIDYRATVDKPCPVNLTNHAYFHLDGANSDVRQQTLQIYAGQFLPVNSDGIPCAPLADVEDTGMDFRRPKTIAQDFLRDRDQQRVKGYDHAYLLYNACHDGESPAAQLWSADGQILLQTYTTAPALQLYTGNFLAGTPARQGGEYQNYSGIALESEFLPDSPHHPGWPQPDCWLLPGQTYRSQTRYQLVAL</sequence>
<evidence type="ECO:0000256" key="2">
    <source>
        <dbReference type="ARBA" id="ARBA00006206"/>
    </source>
</evidence>
<dbReference type="EMBL" id="SZPQ01000004">
    <property type="protein sequence ID" value="TKI07387.1"/>
    <property type="molecule type" value="Genomic_DNA"/>
</dbReference>
<comment type="similarity">
    <text evidence="2 5">Belongs to the aldose epimerase family.</text>
</comment>
<keyword evidence="7" id="KW-1185">Reference proteome</keyword>
<comment type="caution">
    <text evidence="6">The sequence shown here is derived from an EMBL/GenBank/DDBJ whole genome shotgun (WGS) entry which is preliminary data.</text>
</comment>
<gene>
    <name evidence="6" type="primary">galM</name>
    <name evidence="6" type="ORF">FCN80_05705</name>
</gene>
<dbReference type="CDD" id="cd09019">
    <property type="entry name" value="galactose_mutarotase_like"/>
    <property type="match status" value="1"/>
</dbReference>
<dbReference type="PIRSF" id="PIRSF005096">
    <property type="entry name" value="GALM"/>
    <property type="match status" value="1"/>
</dbReference>
<dbReference type="NCBIfam" id="TIGR02636">
    <property type="entry name" value="galM_Leloir"/>
    <property type="match status" value="1"/>
</dbReference>
<comment type="pathway">
    <text evidence="1 5">Carbohydrate metabolism; hexose metabolism.</text>
</comment>